<dbReference type="SUPFAM" id="SSF53756">
    <property type="entry name" value="UDP-Glycosyltransferase/glycogen phosphorylase"/>
    <property type="match status" value="1"/>
</dbReference>
<evidence type="ECO:0000256" key="1">
    <source>
        <dbReference type="SAM" id="Coils"/>
    </source>
</evidence>
<accession>D5MJ19</accession>
<dbReference type="InterPro" id="IPR050194">
    <property type="entry name" value="Glycosyltransferase_grp1"/>
</dbReference>
<dbReference type="CAZy" id="GT4">
    <property type="family name" value="Glycosyltransferase Family 4"/>
</dbReference>
<dbReference type="Proteomes" id="UP000006898">
    <property type="component" value="Chromosome"/>
</dbReference>
<dbReference type="Pfam" id="PF13692">
    <property type="entry name" value="Glyco_trans_1_4"/>
    <property type="match status" value="1"/>
</dbReference>
<proteinExistence type="predicted"/>
<organism evidence="3 4">
    <name type="scientific">Methylomirabilis oxygeniifera</name>
    <dbReference type="NCBI Taxonomy" id="671143"/>
    <lineage>
        <taxon>Bacteria</taxon>
        <taxon>Candidatus Methylomirabilota</taxon>
        <taxon>Candidatus Methylomirabilia</taxon>
        <taxon>Candidatus Methylomirabilales</taxon>
        <taxon>Candidatus Methylomirabilaceae</taxon>
        <taxon>Candidatus Methylomirabilis</taxon>
    </lineage>
</organism>
<evidence type="ECO:0000313" key="4">
    <source>
        <dbReference type="Proteomes" id="UP000006898"/>
    </source>
</evidence>
<dbReference type="Gene3D" id="3.40.50.2000">
    <property type="entry name" value="Glycogen Phosphorylase B"/>
    <property type="match status" value="2"/>
</dbReference>
<evidence type="ECO:0000313" key="3">
    <source>
        <dbReference type="EMBL" id="CBE67384.1"/>
    </source>
</evidence>
<dbReference type="eggNOG" id="COG0438">
    <property type="taxonomic scope" value="Bacteria"/>
</dbReference>
<sequence length="615" mass="68885">MRILQVVHLFPPEQSAGTERYTQALARGLVARGHECLVLAGSTESASEPGVLVRGQDSLTVARLVGVRQGSGFRVDSYNAAADGLIRTVLDLWRPDLVHLQHWYRLTGNLVAICAQAGIPAVVTLHDQWLACPRFHRVRPDGTFCAEQVVPCIACIDRDPWQTDQEIDREQDVRARLLAEELRLAGCLLVPSEAQRRFLSRIADIPPDRLQVVPLGSPVEWPQGAVEERRPDGEGPLRIGYWGYLAPLKGVHTLLEAARVLAGESDSRFEWHLLGSSTDSMYDEKLRTLAEGLPVTFHGPYLHSDVAALDFDVAVFPSLCYETYSFVLDEAFQLGLPVLVPDRGAPADRIGGRGMTFRAGDPHDLAQRLRFLLQEPHRLEEMRHSLPSGGVVTMDAHARDLEKIYRETSVLKPPSSDEAATYRVLLTHREQQLADREQRLSEQQRHIEELMADREQRLSEQQRHIEELMADREQRLSEQQRHIEELMADLAARNESLHVQHEEAERLQVGLADLERLLAAARTDLDVRVAETEAARAALEARNREAAELHAQTVAQDGLLLELQASLAARTQEADGLRREAEESDRLLLEARQSILGSLDAKLKGVVRRIGGKDR</sequence>
<reference evidence="3 4" key="1">
    <citation type="journal article" date="2010" name="Nature">
        <title>Nitrite-driven anaerobic methane oxidation by oxygenic bacteria.</title>
        <authorList>
            <person name="Ettwig K.F."/>
            <person name="Butler M.K."/>
            <person name="Le Paslier D."/>
            <person name="Pelletier E."/>
            <person name="Mangenot S."/>
            <person name="Kuypers M.M.M."/>
            <person name="Schreiber F."/>
            <person name="Dutilh B.E."/>
            <person name="Zedelius J."/>
            <person name="de Beer D."/>
            <person name="Gloerich J."/>
            <person name="Wessels H.J.C.T."/>
            <person name="van Allen T."/>
            <person name="Luesken F."/>
            <person name="Wu M."/>
            <person name="van de Pas-Schoonen K.T."/>
            <person name="Op den Camp H.J.M."/>
            <person name="Janssen-Megens E.M."/>
            <person name="Francoijs K-J."/>
            <person name="Stunnenberg H."/>
            <person name="Weissenbach J."/>
            <person name="Jetten M.S.M."/>
            <person name="Strous M."/>
        </authorList>
    </citation>
    <scope>NUCLEOTIDE SEQUENCE [LARGE SCALE GENOMIC DNA]</scope>
</reference>
<keyword evidence="1" id="KW-0175">Coiled coil</keyword>
<name>D5MJ19_METO1</name>
<dbReference type="HOGENOM" id="CLU_443906_0_0_0"/>
<feature type="coiled-coil region" evidence="1">
    <location>
        <begin position="433"/>
        <end position="580"/>
    </location>
</feature>
<dbReference type="PATRIC" id="fig|671143.5.peg.249"/>
<dbReference type="GO" id="GO:0016757">
    <property type="term" value="F:glycosyltransferase activity"/>
    <property type="evidence" value="ECO:0007669"/>
    <property type="project" value="TreeGrafter"/>
</dbReference>
<dbReference type="eggNOG" id="COG3064">
    <property type="taxonomic scope" value="Bacteria"/>
</dbReference>
<protein>
    <recommendedName>
        <fullName evidence="2">Glycosyltransferase subfamily 4-like N-terminal domain-containing protein</fullName>
    </recommendedName>
</protein>
<evidence type="ECO:0000259" key="2">
    <source>
        <dbReference type="Pfam" id="PF13439"/>
    </source>
</evidence>
<dbReference type="PANTHER" id="PTHR45947">
    <property type="entry name" value="SULFOQUINOVOSYL TRANSFERASE SQD2"/>
    <property type="match status" value="1"/>
</dbReference>
<gene>
    <name evidence="3" type="ORF">DAMO_0292</name>
</gene>
<dbReference type="PANTHER" id="PTHR45947:SF13">
    <property type="entry name" value="TRANSFERASE"/>
    <property type="match status" value="1"/>
</dbReference>
<dbReference type="EMBL" id="FP565575">
    <property type="protein sequence ID" value="CBE67384.1"/>
    <property type="molecule type" value="Genomic_DNA"/>
</dbReference>
<dbReference type="STRING" id="671143.DAMO_0292"/>
<dbReference type="Pfam" id="PF13439">
    <property type="entry name" value="Glyco_transf_4"/>
    <property type="match status" value="1"/>
</dbReference>
<dbReference type="InterPro" id="IPR028098">
    <property type="entry name" value="Glyco_trans_4-like_N"/>
</dbReference>
<dbReference type="KEGG" id="mox:DAMO_0292"/>
<dbReference type="AlphaFoldDB" id="D5MJ19"/>
<feature type="domain" description="Glycosyltransferase subfamily 4-like N-terminal" evidence="2">
    <location>
        <begin position="17"/>
        <end position="216"/>
    </location>
</feature>